<feature type="compositionally biased region" description="Basic and acidic residues" evidence="1">
    <location>
        <begin position="24"/>
        <end position="53"/>
    </location>
</feature>
<organism evidence="2 3">
    <name type="scientific">Macleaya cordata</name>
    <name type="common">Five-seeded plume-poppy</name>
    <name type="synonym">Bocconia cordata</name>
    <dbReference type="NCBI Taxonomy" id="56857"/>
    <lineage>
        <taxon>Eukaryota</taxon>
        <taxon>Viridiplantae</taxon>
        <taxon>Streptophyta</taxon>
        <taxon>Embryophyta</taxon>
        <taxon>Tracheophyta</taxon>
        <taxon>Spermatophyta</taxon>
        <taxon>Magnoliopsida</taxon>
        <taxon>Ranunculales</taxon>
        <taxon>Papaveraceae</taxon>
        <taxon>Papaveroideae</taxon>
        <taxon>Macleaya</taxon>
    </lineage>
</organism>
<dbReference type="OMA" id="NTDHHED"/>
<name>A0A200Q8A2_MACCD</name>
<dbReference type="AlphaFoldDB" id="A0A200Q8A2"/>
<proteinExistence type="predicted"/>
<dbReference type="OrthoDB" id="1649880at2759"/>
<evidence type="ECO:0000313" key="2">
    <source>
        <dbReference type="EMBL" id="OVA06654.1"/>
    </source>
</evidence>
<reference evidence="2 3" key="1">
    <citation type="journal article" date="2017" name="Mol. Plant">
        <title>The Genome of Medicinal Plant Macleaya cordata Provides New Insights into Benzylisoquinoline Alkaloids Metabolism.</title>
        <authorList>
            <person name="Liu X."/>
            <person name="Liu Y."/>
            <person name="Huang P."/>
            <person name="Ma Y."/>
            <person name="Qing Z."/>
            <person name="Tang Q."/>
            <person name="Cao H."/>
            <person name="Cheng P."/>
            <person name="Zheng Y."/>
            <person name="Yuan Z."/>
            <person name="Zhou Y."/>
            <person name="Liu J."/>
            <person name="Tang Z."/>
            <person name="Zhuo Y."/>
            <person name="Zhang Y."/>
            <person name="Yu L."/>
            <person name="Huang J."/>
            <person name="Yang P."/>
            <person name="Peng Q."/>
            <person name="Zhang J."/>
            <person name="Jiang W."/>
            <person name="Zhang Z."/>
            <person name="Lin K."/>
            <person name="Ro D.K."/>
            <person name="Chen X."/>
            <person name="Xiong X."/>
            <person name="Shang Y."/>
            <person name="Huang S."/>
            <person name="Zeng J."/>
        </authorList>
    </citation>
    <scope>NUCLEOTIDE SEQUENCE [LARGE SCALE GENOMIC DNA]</scope>
    <source>
        <strain evidence="3">cv. BLH2017</strain>
        <tissue evidence="2">Root</tissue>
    </source>
</reference>
<comment type="caution">
    <text evidence="2">The sequence shown here is derived from an EMBL/GenBank/DDBJ whole genome shotgun (WGS) entry which is preliminary data.</text>
</comment>
<evidence type="ECO:0000313" key="3">
    <source>
        <dbReference type="Proteomes" id="UP000195402"/>
    </source>
</evidence>
<feature type="compositionally biased region" description="Low complexity" evidence="1">
    <location>
        <begin position="1"/>
        <end position="20"/>
    </location>
</feature>
<accession>A0A200Q8A2</accession>
<sequence>MASSFFSSAFSCFGSSSSSARISNTDHHEDMKIYQSPPDDKKSQKMKTKSEPAKRRRGAPIPVSYFPINSNLSRL</sequence>
<dbReference type="InParanoid" id="A0A200Q8A2"/>
<evidence type="ECO:0000256" key="1">
    <source>
        <dbReference type="SAM" id="MobiDB-lite"/>
    </source>
</evidence>
<keyword evidence="3" id="KW-1185">Reference proteome</keyword>
<dbReference type="Proteomes" id="UP000195402">
    <property type="component" value="Unassembled WGS sequence"/>
</dbReference>
<protein>
    <submittedName>
        <fullName evidence="2">Uncharacterized protein</fullName>
    </submittedName>
</protein>
<feature type="region of interest" description="Disordered" evidence="1">
    <location>
        <begin position="1"/>
        <end position="62"/>
    </location>
</feature>
<gene>
    <name evidence="2" type="ORF">BVC80_8919g26</name>
</gene>
<dbReference type="EMBL" id="MVGT01002762">
    <property type="protein sequence ID" value="OVA06654.1"/>
    <property type="molecule type" value="Genomic_DNA"/>
</dbReference>